<evidence type="ECO:0000313" key="6">
    <source>
        <dbReference type="Proteomes" id="UP001180020"/>
    </source>
</evidence>
<comment type="caution">
    <text evidence="5">The sequence shown here is derived from an EMBL/GenBank/DDBJ whole genome shotgun (WGS) entry which is preliminary data.</text>
</comment>
<reference evidence="5" key="2">
    <citation type="submission" date="2023-06" db="EMBL/GenBank/DDBJ databases">
        <authorList>
            <person name="Ma L."/>
            <person name="Liu K.-W."/>
            <person name="Li Z."/>
            <person name="Hsiao Y.-Y."/>
            <person name="Qi Y."/>
            <person name="Fu T."/>
            <person name="Tang G."/>
            <person name="Zhang D."/>
            <person name="Sun W.-H."/>
            <person name="Liu D.-K."/>
            <person name="Li Y."/>
            <person name="Chen G.-Z."/>
            <person name="Liu X.-D."/>
            <person name="Liao X.-Y."/>
            <person name="Jiang Y.-T."/>
            <person name="Yu X."/>
            <person name="Hao Y."/>
            <person name="Huang J."/>
            <person name="Zhao X.-W."/>
            <person name="Ke S."/>
            <person name="Chen Y.-Y."/>
            <person name="Wu W.-L."/>
            <person name="Hsu J.-L."/>
            <person name="Lin Y.-F."/>
            <person name="Huang M.-D."/>
            <person name="Li C.-Y."/>
            <person name="Huang L."/>
            <person name="Wang Z.-W."/>
            <person name="Zhao X."/>
            <person name="Zhong W.-Y."/>
            <person name="Peng D.-H."/>
            <person name="Ahmad S."/>
            <person name="Lan S."/>
            <person name="Zhang J.-S."/>
            <person name="Tsai W.-C."/>
            <person name="Van De Peer Y."/>
            <person name="Liu Z.-J."/>
        </authorList>
    </citation>
    <scope>NUCLEOTIDE SEQUENCE</scope>
    <source>
        <strain evidence="5">CP</strain>
        <tissue evidence="5">Leaves</tissue>
    </source>
</reference>
<dbReference type="InterPro" id="IPR032675">
    <property type="entry name" value="LRR_dom_sf"/>
</dbReference>
<dbReference type="GO" id="GO:0009626">
    <property type="term" value="P:plant-type hypersensitive response"/>
    <property type="evidence" value="ECO:0007669"/>
    <property type="project" value="UniProtKB-ARBA"/>
</dbReference>
<dbReference type="Proteomes" id="UP001180020">
    <property type="component" value="Unassembled WGS sequence"/>
</dbReference>
<keyword evidence="6" id="KW-1185">Reference proteome</keyword>
<evidence type="ECO:0000256" key="1">
    <source>
        <dbReference type="ARBA" id="ARBA00022737"/>
    </source>
</evidence>
<dbReference type="InterPro" id="IPR036388">
    <property type="entry name" value="WH-like_DNA-bd_sf"/>
</dbReference>
<dbReference type="PANTHER" id="PTHR23155:SF1205">
    <property type="entry name" value="DISEASE RESISTANCE PROTEIN RPM1"/>
    <property type="match status" value="1"/>
</dbReference>
<feature type="domain" description="Disease resistance protein winged helix" evidence="3">
    <location>
        <begin position="24"/>
        <end position="88"/>
    </location>
</feature>
<dbReference type="Pfam" id="PF23559">
    <property type="entry name" value="WHD_DRP"/>
    <property type="match status" value="1"/>
</dbReference>
<dbReference type="Gene3D" id="3.80.10.10">
    <property type="entry name" value="Ribonuclease Inhibitor"/>
    <property type="match status" value="1"/>
</dbReference>
<dbReference type="FunFam" id="1.10.10.10:FF:000322">
    <property type="entry name" value="Probable disease resistance protein At1g63360"/>
    <property type="match status" value="1"/>
</dbReference>
<proteinExistence type="predicted"/>
<dbReference type="EMBL" id="JAUJYO010000005">
    <property type="protein sequence ID" value="KAK1316722.1"/>
    <property type="molecule type" value="Genomic_DNA"/>
</dbReference>
<accession>A0AAV9ETQ6</accession>
<reference evidence="5" key="1">
    <citation type="journal article" date="2023" name="Nat. Commun.">
        <title>Diploid and tetraploid genomes of Acorus and the evolution of monocots.</title>
        <authorList>
            <person name="Ma L."/>
            <person name="Liu K.W."/>
            <person name="Li Z."/>
            <person name="Hsiao Y.Y."/>
            <person name="Qi Y."/>
            <person name="Fu T."/>
            <person name="Tang G.D."/>
            <person name="Zhang D."/>
            <person name="Sun W.H."/>
            <person name="Liu D.K."/>
            <person name="Li Y."/>
            <person name="Chen G.Z."/>
            <person name="Liu X.D."/>
            <person name="Liao X.Y."/>
            <person name="Jiang Y.T."/>
            <person name="Yu X."/>
            <person name="Hao Y."/>
            <person name="Huang J."/>
            <person name="Zhao X.W."/>
            <person name="Ke S."/>
            <person name="Chen Y.Y."/>
            <person name="Wu W.L."/>
            <person name="Hsu J.L."/>
            <person name="Lin Y.F."/>
            <person name="Huang M.D."/>
            <person name="Li C.Y."/>
            <person name="Huang L."/>
            <person name="Wang Z.W."/>
            <person name="Zhao X."/>
            <person name="Zhong W.Y."/>
            <person name="Peng D.H."/>
            <person name="Ahmad S."/>
            <person name="Lan S."/>
            <person name="Zhang J.S."/>
            <person name="Tsai W.C."/>
            <person name="Van de Peer Y."/>
            <person name="Liu Z.J."/>
        </authorList>
    </citation>
    <scope>NUCLEOTIDE SEQUENCE</scope>
    <source>
        <strain evidence="5">CP</strain>
    </source>
</reference>
<evidence type="ECO:0000313" key="5">
    <source>
        <dbReference type="EMBL" id="KAK1316722.1"/>
    </source>
</evidence>
<evidence type="ECO:0000256" key="2">
    <source>
        <dbReference type="ARBA" id="ARBA00022821"/>
    </source>
</evidence>
<dbReference type="InterPro" id="IPR044974">
    <property type="entry name" value="Disease_R_plants"/>
</dbReference>
<keyword evidence="2" id="KW-0611">Plant defense</keyword>
<evidence type="ECO:0000259" key="3">
    <source>
        <dbReference type="Pfam" id="PF23559"/>
    </source>
</evidence>
<evidence type="ECO:0000259" key="4">
    <source>
        <dbReference type="Pfam" id="PF23598"/>
    </source>
</evidence>
<dbReference type="GO" id="GO:0002758">
    <property type="term" value="P:innate immune response-activating signaling pathway"/>
    <property type="evidence" value="ECO:0007669"/>
    <property type="project" value="UniProtKB-ARBA"/>
</dbReference>
<dbReference type="Gene3D" id="1.10.10.10">
    <property type="entry name" value="Winged helix-like DNA-binding domain superfamily/Winged helix DNA-binding domain"/>
    <property type="match status" value="1"/>
</dbReference>
<sequence length="488" mass="56114">MLSFHELPSHLKNCFLYCSAFPDKIKTKRVVRLWIAEGFVKEEEGETMEQTAEKYLIQLVHRSMLQVSKTDDGGTLKECCMHGVMRRIAISISKQRNFIITCEGHEERLTDVARRLSIIEDDDKIKTGSGRISYLRSLLVFSTDARTLNLLAALRFRLLRVLDLYGAPVESLPNAVCNLFNLKYLSIRRTKVNVLPKHFGRLRKLQTLDLQYSRVKELPSVTKLLNLRHLFIIRSVDEIGLSVGMQTPGNIWNLKDLQTLEGIVSNNKVVLLVQNLKRLRSFVILDVKMFDGVALGASIEKMRFLNNLQVQAMEGEELELESLASPPSQLQKLFLIGHLQRLPHWFSFLNNLKVLRLRSSWLNEDPLRSLQSLPELVCLELHKAYEGKELWCEAGGFRSLRTLRLIKLSQLNQITIEVGAMGSLRELQLSRCREFNTLPQGIECLTTLEKLYFEVSEELLQRMQPNGDEYQKISHISTVDLILRDDVI</sequence>
<dbReference type="InterPro" id="IPR058922">
    <property type="entry name" value="WHD_DRP"/>
</dbReference>
<dbReference type="GO" id="GO:0042742">
    <property type="term" value="P:defense response to bacterium"/>
    <property type="evidence" value="ECO:0007669"/>
    <property type="project" value="UniProtKB-ARBA"/>
</dbReference>
<dbReference type="InterPro" id="IPR055414">
    <property type="entry name" value="LRR_R13L4/SHOC2-like"/>
</dbReference>
<dbReference type="AlphaFoldDB" id="A0AAV9ETQ6"/>
<dbReference type="SUPFAM" id="SSF52058">
    <property type="entry name" value="L domain-like"/>
    <property type="match status" value="1"/>
</dbReference>
<dbReference type="Pfam" id="PF23598">
    <property type="entry name" value="LRR_14"/>
    <property type="match status" value="1"/>
</dbReference>
<name>A0AAV9ETQ6_ACOCL</name>
<gene>
    <name evidence="5" type="primary">RF9</name>
    <name evidence="5" type="ORF">QJS10_CPA05g02079</name>
</gene>
<protein>
    <submittedName>
        <fullName evidence="5">Disease resistance protein RF9</fullName>
    </submittedName>
</protein>
<organism evidence="5 6">
    <name type="scientific">Acorus calamus</name>
    <name type="common">Sweet flag</name>
    <dbReference type="NCBI Taxonomy" id="4465"/>
    <lineage>
        <taxon>Eukaryota</taxon>
        <taxon>Viridiplantae</taxon>
        <taxon>Streptophyta</taxon>
        <taxon>Embryophyta</taxon>
        <taxon>Tracheophyta</taxon>
        <taxon>Spermatophyta</taxon>
        <taxon>Magnoliopsida</taxon>
        <taxon>Liliopsida</taxon>
        <taxon>Acoraceae</taxon>
        <taxon>Acorus</taxon>
    </lineage>
</organism>
<dbReference type="PANTHER" id="PTHR23155">
    <property type="entry name" value="DISEASE RESISTANCE PROTEIN RP"/>
    <property type="match status" value="1"/>
</dbReference>
<feature type="domain" description="Disease resistance R13L4/SHOC-2-like LRR" evidence="4">
    <location>
        <begin position="135"/>
        <end position="458"/>
    </location>
</feature>
<keyword evidence="1" id="KW-0677">Repeat</keyword>